<sequence length="964" mass="102192">MVRHLDAKVDGLSSRLKEVESRSQEVAAKVSVPAPPATWEASREEPSAEAIMRHVDAKVDGLANRLKEVASSSRKTTKVMTEAAQEVPSTAEAMVRHLDAKVDGLSSRLKEVESRSQEVAAKVSVPAPSPTAWEVPLRGSMAPPALATTTLPMAPSAPTVPIYRAPEAPSASAPVAPAVPAAVTPAPQVIIKNNVEMDPQVKASEQRHESEAALHGISDKVDHLEEKLSNLEPQKAAQTLSQPTAAAAAPATEAAMRHLNAKVDGLADRLKEMESRGLATSEAQEKVPVALPSAGQVQLVNAKADMEQAIQTAAIGGHAQIEGKVDAADHAREEVIHGLNISLESAMTEARASLQSAESRVAETAREAVDGTLASVLKTSMENVIGIGVAADSLKSEAEALQSNATTLLDQVEDNAALGKEAVAPLPTNSALVEQRMAQIQAELKDMSEEATGAEALADASLEAVEAALQVVNRSVAKAQEARSLRGRAAEQVALNEAKIREIRQALTGTAGHFCKATVINQDVCKVGKQNAWSNNEPNADSALGKAKPPGRRTAVKMVPVCHIPHLQVCCPTCPPADRCRRGHRKVCSTGATAAGLGRAGEPATSYLKVIAALRGGYQYGLHQFGVYLARDIDNVESEPWQGHQVTGAIGGGGGGSPPKRKAAGEGAGAADDIGDEVHVVEGDKGAVTLESIKMAFKTELSCNNERIKKEIQQAVGGVQAEVASRIGTVETEVTKQLQTTLAMLSALTDKQAKHMEDLQGVREEQAAMETRLSAETRALGERVEAMEWKMKWGGGGSTNSTTTAEVDTIGAPKQPALILGGWEGDTPAAEVLQKAKDVVRQLQLDVDVDHMFGAHHDETGEGYRQRIQNAITKVRQAKPPERRRRARLAAKVKRCILELGGHKPQIEAEFATGTVWYRGVRISSAATQAPRGADFAGPGWVDTKAMAEGLDQEHQAIQEHWRG</sequence>
<keyword evidence="1" id="KW-0175">Coiled coil</keyword>
<evidence type="ECO:0000313" key="4">
    <source>
        <dbReference type="Proteomes" id="UP000604046"/>
    </source>
</evidence>
<dbReference type="Proteomes" id="UP000604046">
    <property type="component" value="Unassembled WGS sequence"/>
</dbReference>
<comment type="caution">
    <text evidence="3">The sequence shown here is derived from an EMBL/GenBank/DDBJ whole genome shotgun (WGS) entry which is preliminary data.</text>
</comment>
<protein>
    <submittedName>
        <fullName evidence="3">For protein</fullName>
    </submittedName>
</protein>
<accession>A0A812RJ81</accession>
<keyword evidence="4" id="KW-1185">Reference proteome</keyword>
<name>A0A812RJ81_9DINO</name>
<feature type="coiled-coil region" evidence="1">
    <location>
        <begin position="391"/>
        <end position="482"/>
    </location>
</feature>
<feature type="region of interest" description="Disordered" evidence="2">
    <location>
        <begin position="649"/>
        <end position="670"/>
    </location>
</feature>
<gene>
    <name evidence="3" type="primary">for</name>
    <name evidence="3" type="ORF">SNAT2548_LOCUS24201</name>
</gene>
<organism evidence="3 4">
    <name type="scientific">Symbiodinium natans</name>
    <dbReference type="NCBI Taxonomy" id="878477"/>
    <lineage>
        <taxon>Eukaryota</taxon>
        <taxon>Sar</taxon>
        <taxon>Alveolata</taxon>
        <taxon>Dinophyceae</taxon>
        <taxon>Suessiales</taxon>
        <taxon>Symbiodiniaceae</taxon>
        <taxon>Symbiodinium</taxon>
    </lineage>
</organism>
<reference evidence="3" key="1">
    <citation type="submission" date="2021-02" db="EMBL/GenBank/DDBJ databases">
        <authorList>
            <person name="Dougan E. K."/>
            <person name="Rhodes N."/>
            <person name="Thang M."/>
            <person name="Chan C."/>
        </authorList>
    </citation>
    <scope>NUCLEOTIDE SEQUENCE</scope>
</reference>
<evidence type="ECO:0000256" key="1">
    <source>
        <dbReference type="SAM" id="Coils"/>
    </source>
</evidence>
<evidence type="ECO:0000313" key="3">
    <source>
        <dbReference type="EMBL" id="CAE7444647.1"/>
    </source>
</evidence>
<feature type="coiled-coil region" evidence="1">
    <location>
        <begin position="340"/>
        <end position="367"/>
    </location>
</feature>
<dbReference type="OrthoDB" id="438765at2759"/>
<evidence type="ECO:0000256" key="2">
    <source>
        <dbReference type="SAM" id="MobiDB-lite"/>
    </source>
</evidence>
<proteinExistence type="predicted"/>
<dbReference type="EMBL" id="CAJNDS010002349">
    <property type="protein sequence ID" value="CAE7444647.1"/>
    <property type="molecule type" value="Genomic_DNA"/>
</dbReference>
<dbReference type="AlphaFoldDB" id="A0A812RJ81"/>
<dbReference type="PANTHER" id="PTHR45615">
    <property type="entry name" value="MYOSIN HEAVY CHAIN, NON-MUSCLE"/>
    <property type="match status" value="1"/>
</dbReference>
<dbReference type="PANTHER" id="PTHR45615:SF80">
    <property type="entry name" value="GRIP DOMAIN-CONTAINING PROTEIN"/>
    <property type="match status" value="1"/>
</dbReference>